<keyword evidence="1" id="KW-1133">Transmembrane helix</keyword>
<gene>
    <name evidence="2" type="ORF">METZ01_LOCUS221211</name>
</gene>
<dbReference type="EMBL" id="UINC01052715">
    <property type="protein sequence ID" value="SVB68357.1"/>
    <property type="molecule type" value="Genomic_DNA"/>
</dbReference>
<protein>
    <submittedName>
        <fullName evidence="2">Uncharacterized protein</fullName>
    </submittedName>
</protein>
<evidence type="ECO:0000256" key="1">
    <source>
        <dbReference type="SAM" id="Phobius"/>
    </source>
</evidence>
<dbReference type="AlphaFoldDB" id="A0A382G1H0"/>
<organism evidence="2">
    <name type="scientific">marine metagenome</name>
    <dbReference type="NCBI Taxonomy" id="408172"/>
    <lineage>
        <taxon>unclassified sequences</taxon>
        <taxon>metagenomes</taxon>
        <taxon>ecological metagenomes</taxon>
    </lineage>
</organism>
<evidence type="ECO:0000313" key="2">
    <source>
        <dbReference type="EMBL" id="SVB68357.1"/>
    </source>
</evidence>
<name>A0A382G1H0_9ZZZZ</name>
<reference evidence="2" key="1">
    <citation type="submission" date="2018-05" db="EMBL/GenBank/DDBJ databases">
        <authorList>
            <person name="Lanie J.A."/>
            <person name="Ng W.-L."/>
            <person name="Kazmierczak K.M."/>
            <person name="Andrzejewski T.M."/>
            <person name="Davidsen T.M."/>
            <person name="Wayne K.J."/>
            <person name="Tettelin H."/>
            <person name="Glass J.I."/>
            <person name="Rusch D."/>
            <person name="Podicherti R."/>
            <person name="Tsui H.-C.T."/>
            <person name="Winkler M.E."/>
        </authorList>
    </citation>
    <scope>NUCLEOTIDE SEQUENCE</scope>
</reference>
<feature type="transmembrane region" description="Helical" evidence="1">
    <location>
        <begin position="12"/>
        <end position="30"/>
    </location>
</feature>
<accession>A0A382G1H0</accession>
<sequence length="31" mass="3185">MKNPLESLPTTVVMGLVLTVAMVLLVSAIGS</sequence>
<keyword evidence="1" id="KW-0472">Membrane</keyword>
<keyword evidence="1" id="KW-0812">Transmembrane</keyword>
<proteinExistence type="predicted"/>